<name>A0ABP5U6E6_9ACTN</name>
<accession>A0ABP5U6E6</accession>
<evidence type="ECO:0000313" key="1">
    <source>
        <dbReference type="EMBL" id="GAA2370177.1"/>
    </source>
</evidence>
<proteinExistence type="predicted"/>
<dbReference type="EMBL" id="BAAARV010000070">
    <property type="protein sequence ID" value="GAA2370177.1"/>
    <property type="molecule type" value="Genomic_DNA"/>
</dbReference>
<dbReference type="Proteomes" id="UP001501444">
    <property type="component" value="Unassembled WGS sequence"/>
</dbReference>
<evidence type="ECO:0000313" key="2">
    <source>
        <dbReference type="Proteomes" id="UP001501444"/>
    </source>
</evidence>
<keyword evidence="2" id="KW-1185">Reference proteome</keyword>
<gene>
    <name evidence="1" type="ORF">GCM10010170_071110</name>
</gene>
<comment type="caution">
    <text evidence="1">The sequence shown here is derived from an EMBL/GenBank/DDBJ whole genome shotgun (WGS) entry which is preliminary data.</text>
</comment>
<reference evidence="2" key="1">
    <citation type="journal article" date="2019" name="Int. J. Syst. Evol. Microbiol.">
        <title>The Global Catalogue of Microorganisms (GCM) 10K type strain sequencing project: providing services to taxonomists for standard genome sequencing and annotation.</title>
        <authorList>
            <consortium name="The Broad Institute Genomics Platform"/>
            <consortium name="The Broad Institute Genome Sequencing Center for Infectious Disease"/>
            <person name="Wu L."/>
            <person name="Ma J."/>
        </authorList>
    </citation>
    <scope>NUCLEOTIDE SEQUENCE [LARGE SCALE GENOMIC DNA]</scope>
    <source>
        <strain evidence="2">JCM 3272</strain>
    </source>
</reference>
<organism evidence="1 2">
    <name type="scientific">Dactylosporangium salmoneum</name>
    <dbReference type="NCBI Taxonomy" id="53361"/>
    <lineage>
        <taxon>Bacteria</taxon>
        <taxon>Bacillati</taxon>
        <taxon>Actinomycetota</taxon>
        <taxon>Actinomycetes</taxon>
        <taxon>Micromonosporales</taxon>
        <taxon>Micromonosporaceae</taxon>
        <taxon>Dactylosporangium</taxon>
    </lineage>
</organism>
<sequence length="73" mass="7754">MGDEIVERAVQVRQGAVDAHPGNRVLLGGAFRRGRRTGGAGPAAGISGNALGGRPRLEVRLREQRRLNRLGSI</sequence>
<protein>
    <submittedName>
        <fullName evidence="1">Uncharacterized protein</fullName>
    </submittedName>
</protein>